<sequence length="159" mass="16212">MIHGEDLVRARVVPIGEALQAVAQPNKAVTIGEALQVVVRSSAGEKPVDFADAAAIQAIVETCGNDEQGKDLAAAALRAAERNVKPADERSGGEATVRLRDVLGEAKLSGGDKAVTREDAENVAAAARSSAGKRGAGTGKAVVEAVTAAADMNERRAMA</sequence>
<gene>
    <name evidence="4" type="ORF">URODEC1_LOCUS74160</name>
</gene>
<proteinExistence type="inferred from homology"/>
<keyword evidence="2" id="KW-0677">Repeat</keyword>
<protein>
    <recommendedName>
        <fullName evidence="3">SMP domain-containing protein</fullName>
    </recommendedName>
</protein>
<evidence type="ECO:0000256" key="1">
    <source>
        <dbReference type="ARBA" id="ARBA00010733"/>
    </source>
</evidence>
<reference evidence="5" key="1">
    <citation type="submission" date="2024-06" db="EMBL/GenBank/DDBJ databases">
        <authorList>
            <person name="Ryan C."/>
        </authorList>
    </citation>
    <scope>NUCLEOTIDE SEQUENCE [LARGE SCALE GENOMIC DNA]</scope>
</reference>
<dbReference type="PANTHER" id="PTHR31174">
    <property type="entry name" value="SEED MATURATION FAMILY PROTEIN"/>
    <property type="match status" value="1"/>
</dbReference>
<reference evidence="4 5" key="2">
    <citation type="submission" date="2024-10" db="EMBL/GenBank/DDBJ databases">
        <authorList>
            <person name="Ryan C."/>
        </authorList>
    </citation>
    <scope>NUCLEOTIDE SEQUENCE [LARGE SCALE GENOMIC DNA]</scope>
</reference>
<accession>A0ABC9CC10</accession>
<name>A0ABC9CC10_9POAL</name>
<dbReference type="Proteomes" id="UP001497457">
    <property type="component" value="Chromosome 29rd"/>
</dbReference>
<organism evidence="4 5">
    <name type="scientific">Urochloa decumbens</name>
    <dbReference type="NCBI Taxonomy" id="240449"/>
    <lineage>
        <taxon>Eukaryota</taxon>
        <taxon>Viridiplantae</taxon>
        <taxon>Streptophyta</taxon>
        <taxon>Embryophyta</taxon>
        <taxon>Tracheophyta</taxon>
        <taxon>Spermatophyta</taxon>
        <taxon>Magnoliopsida</taxon>
        <taxon>Liliopsida</taxon>
        <taxon>Poales</taxon>
        <taxon>Poaceae</taxon>
        <taxon>PACMAD clade</taxon>
        <taxon>Panicoideae</taxon>
        <taxon>Panicodae</taxon>
        <taxon>Paniceae</taxon>
        <taxon>Melinidinae</taxon>
        <taxon>Urochloa</taxon>
    </lineage>
</organism>
<evidence type="ECO:0000313" key="5">
    <source>
        <dbReference type="Proteomes" id="UP001497457"/>
    </source>
</evidence>
<dbReference type="InterPro" id="IPR007011">
    <property type="entry name" value="LEA_SMP_dom"/>
</dbReference>
<keyword evidence="5" id="KW-1185">Reference proteome</keyword>
<feature type="domain" description="SMP" evidence="3">
    <location>
        <begin position="97"/>
        <end position="155"/>
    </location>
</feature>
<dbReference type="Pfam" id="PF04927">
    <property type="entry name" value="SMP"/>
    <property type="match status" value="2"/>
</dbReference>
<feature type="domain" description="SMP" evidence="3">
    <location>
        <begin position="29"/>
        <end position="84"/>
    </location>
</feature>
<evidence type="ECO:0000259" key="3">
    <source>
        <dbReference type="Pfam" id="PF04927"/>
    </source>
</evidence>
<evidence type="ECO:0000256" key="2">
    <source>
        <dbReference type="ARBA" id="ARBA00022737"/>
    </source>
</evidence>
<dbReference type="PANTHER" id="PTHR31174:SF21">
    <property type="entry name" value="OS12G0626500 PROTEIN"/>
    <property type="match status" value="1"/>
</dbReference>
<evidence type="ECO:0000313" key="4">
    <source>
        <dbReference type="EMBL" id="CAL5018278.1"/>
    </source>
</evidence>
<dbReference type="EMBL" id="OZ075139">
    <property type="protein sequence ID" value="CAL5018278.1"/>
    <property type="molecule type" value="Genomic_DNA"/>
</dbReference>
<dbReference type="AlphaFoldDB" id="A0ABC9CC10"/>
<dbReference type="InterPro" id="IPR042971">
    <property type="entry name" value="LEA_SMP"/>
</dbReference>
<comment type="similarity">
    <text evidence="1">Belongs to the LEA type SMP family.</text>
</comment>